<dbReference type="Gene3D" id="3.40.50.1000">
    <property type="entry name" value="HAD superfamily/HAD-like"/>
    <property type="match status" value="1"/>
</dbReference>
<dbReference type="SFLD" id="SFLDS00003">
    <property type="entry name" value="Haloacid_Dehalogenase"/>
    <property type="match status" value="1"/>
</dbReference>
<dbReference type="Pfam" id="PF00702">
    <property type="entry name" value="Hydrolase"/>
    <property type="match status" value="1"/>
</dbReference>
<dbReference type="PANTHER" id="PTHR43481">
    <property type="entry name" value="FRUCTOSE-1-PHOSPHATE PHOSPHATASE"/>
    <property type="match status" value="1"/>
</dbReference>
<dbReference type="InterPro" id="IPR036412">
    <property type="entry name" value="HAD-like_sf"/>
</dbReference>
<evidence type="ECO:0000313" key="2">
    <source>
        <dbReference type="Proteomes" id="UP001500668"/>
    </source>
</evidence>
<protein>
    <submittedName>
        <fullName evidence="1">HAD family hydrolase</fullName>
    </submittedName>
</protein>
<sequence length="227" mass="23698">MHISADALLFDSDETLVSSLRSVVRAWTGWAAAYGMTLEDVARVEVHGRPAAAIVADLLPADRVAEAVARLEEAEVADALAGGVEPVPGAPELLAALPPDRWAVVTSGTRRVAEARLRGVGIHPRHLVTVDDITHHKPHPEPFLLAAERLGVAPSRCVAVEDAPAGLASARAAGMRTIALTRTHRADELDADVTLADLTSVSVRVTPAGLEITVGTPARNAARPTGA</sequence>
<dbReference type="EMBL" id="BAAACA010000038">
    <property type="protein sequence ID" value="GAA0616912.1"/>
    <property type="molecule type" value="Genomic_DNA"/>
</dbReference>
<dbReference type="SUPFAM" id="SSF56784">
    <property type="entry name" value="HAD-like"/>
    <property type="match status" value="1"/>
</dbReference>
<dbReference type="InterPro" id="IPR051806">
    <property type="entry name" value="HAD-like_SPP"/>
</dbReference>
<keyword evidence="2" id="KW-1185">Reference proteome</keyword>
<comment type="caution">
    <text evidence="1">The sequence shown here is derived from an EMBL/GenBank/DDBJ whole genome shotgun (WGS) entry which is preliminary data.</text>
</comment>
<evidence type="ECO:0000313" key="1">
    <source>
        <dbReference type="EMBL" id="GAA0616912.1"/>
    </source>
</evidence>
<organism evidence="1 2">
    <name type="scientific">Streptomyces crystallinus</name>
    <dbReference type="NCBI Taxonomy" id="68191"/>
    <lineage>
        <taxon>Bacteria</taxon>
        <taxon>Bacillati</taxon>
        <taxon>Actinomycetota</taxon>
        <taxon>Actinomycetes</taxon>
        <taxon>Kitasatosporales</taxon>
        <taxon>Streptomycetaceae</taxon>
        <taxon>Streptomyces</taxon>
    </lineage>
</organism>
<dbReference type="GO" id="GO:0016787">
    <property type="term" value="F:hydrolase activity"/>
    <property type="evidence" value="ECO:0007669"/>
    <property type="project" value="UniProtKB-KW"/>
</dbReference>
<dbReference type="PANTHER" id="PTHR43481:SF4">
    <property type="entry name" value="GLYCEROL-1-PHOSPHATE PHOSPHOHYDROLASE 1-RELATED"/>
    <property type="match status" value="1"/>
</dbReference>
<dbReference type="InterPro" id="IPR023214">
    <property type="entry name" value="HAD_sf"/>
</dbReference>
<dbReference type="SFLD" id="SFLDG01135">
    <property type="entry name" value="C1.5.6:_HAD__Beta-PGM__Phospha"/>
    <property type="match status" value="1"/>
</dbReference>
<name>A0ABN1GQY7_9ACTN</name>
<dbReference type="NCBIfam" id="TIGR01549">
    <property type="entry name" value="HAD-SF-IA-v1"/>
    <property type="match status" value="1"/>
</dbReference>
<dbReference type="Proteomes" id="UP001500668">
    <property type="component" value="Unassembled WGS sequence"/>
</dbReference>
<keyword evidence="1" id="KW-0378">Hydrolase</keyword>
<dbReference type="SFLD" id="SFLDG01129">
    <property type="entry name" value="C1.5:_HAD__Beta-PGM__Phosphata"/>
    <property type="match status" value="1"/>
</dbReference>
<reference evidence="1 2" key="1">
    <citation type="journal article" date="2019" name="Int. J. Syst. Evol. Microbiol.">
        <title>The Global Catalogue of Microorganisms (GCM) 10K type strain sequencing project: providing services to taxonomists for standard genome sequencing and annotation.</title>
        <authorList>
            <consortium name="The Broad Institute Genomics Platform"/>
            <consortium name="The Broad Institute Genome Sequencing Center for Infectious Disease"/>
            <person name="Wu L."/>
            <person name="Ma J."/>
        </authorList>
    </citation>
    <scope>NUCLEOTIDE SEQUENCE [LARGE SCALE GENOMIC DNA]</scope>
    <source>
        <strain evidence="1 2">JCM 5067</strain>
    </source>
</reference>
<dbReference type="InterPro" id="IPR006439">
    <property type="entry name" value="HAD-SF_hydro_IA"/>
</dbReference>
<dbReference type="RefSeq" id="WP_344077637.1">
    <property type="nucleotide sequence ID" value="NZ_BAAACA010000038.1"/>
</dbReference>
<proteinExistence type="predicted"/>
<dbReference type="PRINTS" id="PR00413">
    <property type="entry name" value="HADHALOGNASE"/>
</dbReference>
<dbReference type="InterPro" id="IPR023198">
    <property type="entry name" value="PGP-like_dom2"/>
</dbReference>
<gene>
    <name evidence="1" type="ORF">GCM10010394_53800</name>
</gene>
<dbReference type="NCBIfam" id="TIGR01509">
    <property type="entry name" value="HAD-SF-IA-v3"/>
    <property type="match status" value="1"/>
</dbReference>
<dbReference type="Gene3D" id="1.10.150.240">
    <property type="entry name" value="Putative phosphatase, domain 2"/>
    <property type="match status" value="1"/>
</dbReference>
<accession>A0ABN1GQY7</accession>